<accession>A0A2N9HM26</accession>
<dbReference type="Pfam" id="PF13966">
    <property type="entry name" value="zf-RVT"/>
    <property type="match status" value="1"/>
</dbReference>
<dbReference type="InterPro" id="IPR026960">
    <property type="entry name" value="RVT-Znf"/>
</dbReference>
<gene>
    <name evidence="2" type="ORF">FSB_LOCUS43089</name>
</gene>
<name>A0A2N9HM26_FAGSY</name>
<dbReference type="SUPFAM" id="SSF56672">
    <property type="entry name" value="DNA/RNA polymerases"/>
    <property type="match status" value="1"/>
</dbReference>
<dbReference type="Pfam" id="PF00078">
    <property type="entry name" value="RVT_1"/>
    <property type="match status" value="1"/>
</dbReference>
<evidence type="ECO:0000313" key="2">
    <source>
        <dbReference type="EMBL" id="SPD15207.1"/>
    </source>
</evidence>
<dbReference type="InterPro" id="IPR043502">
    <property type="entry name" value="DNA/RNA_pol_sf"/>
</dbReference>
<feature type="domain" description="Reverse transcriptase" evidence="1">
    <location>
        <begin position="1"/>
        <end position="190"/>
    </location>
</feature>
<proteinExistence type="predicted"/>
<evidence type="ECO:0000259" key="1">
    <source>
        <dbReference type="PROSITE" id="PS50878"/>
    </source>
</evidence>
<dbReference type="EMBL" id="OIVN01004057">
    <property type="protein sequence ID" value="SPD15207.1"/>
    <property type="molecule type" value="Genomic_DNA"/>
</dbReference>
<organism evidence="2">
    <name type="scientific">Fagus sylvatica</name>
    <name type="common">Beechnut</name>
    <dbReference type="NCBI Taxonomy" id="28930"/>
    <lineage>
        <taxon>Eukaryota</taxon>
        <taxon>Viridiplantae</taxon>
        <taxon>Streptophyta</taxon>
        <taxon>Embryophyta</taxon>
        <taxon>Tracheophyta</taxon>
        <taxon>Spermatophyta</taxon>
        <taxon>Magnoliopsida</taxon>
        <taxon>eudicotyledons</taxon>
        <taxon>Gunneridae</taxon>
        <taxon>Pentapetalae</taxon>
        <taxon>rosids</taxon>
        <taxon>fabids</taxon>
        <taxon>Fagales</taxon>
        <taxon>Fagaceae</taxon>
        <taxon>Fagus</taxon>
    </lineage>
</organism>
<protein>
    <recommendedName>
        <fullName evidence="1">Reverse transcriptase domain-containing protein</fullName>
    </recommendedName>
</protein>
<dbReference type="PANTHER" id="PTHR33116:SF78">
    <property type="entry name" value="OS12G0587133 PROTEIN"/>
    <property type="match status" value="1"/>
</dbReference>
<dbReference type="AlphaFoldDB" id="A0A2N9HM26"/>
<reference evidence="2" key="1">
    <citation type="submission" date="2018-02" db="EMBL/GenBank/DDBJ databases">
        <authorList>
            <person name="Cohen D.B."/>
            <person name="Kent A.D."/>
        </authorList>
    </citation>
    <scope>NUCLEOTIDE SEQUENCE</scope>
</reference>
<dbReference type="CDD" id="cd01650">
    <property type="entry name" value="RT_nLTR_like"/>
    <property type="match status" value="1"/>
</dbReference>
<dbReference type="InterPro" id="IPR000477">
    <property type="entry name" value="RT_dom"/>
</dbReference>
<dbReference type="PANTHER" id="PTHR33116">
    <property type="entry name" value="REVERSE TRANSCRIPTASE ZINC-BINDING DOMAIN-CONTAINING PROTEIN-RELATED-RELATED"/>
    <property type="match status" value="1"/>
</dbReference>
<sequence length="423" mass="48737">MKDDEPGVLCKLDLEKAYDYVNWDFLIYLLHRCGFSERWRRWIFFCLFTVRFSVLVNGSPCGFFQSTRGLRQGDPLSPMLFVIVMEALSKLLDKVIEGRFLAGFSVGGGAISVSHLLFADDTFLFCDADPTQLLYLRLVLNWFEAVSGLRINLGKSELVPVGDVADIEDLVGLLGCKTNALTMKYLGLPLGARFKSQAIWNLIVEKTERRLAGWKQMYLSKGKWLWRYALEQEALWRRVVDGKYKSLEGGWSSKVIHSPHGISLWKNIRSGWNKFERYICFRVGNGARTRFWYDTWCGDSPFKTIFSDLYGIARDKDAFVAAHMQHRNDSIHWEVNFTRAAHDWELESISTFFDLLYSAKLMGQGKSIWQAKVPPRVAFFSWLASLGKVLTADNLRRWNIILVNWCCMCKLVWDALGDTEKDC</sequence>
<dbReference type="PROSITE" id="PS50878">
    <property type="entry name" value="RT_POL"/>
    <property type="match status" value="1"/>
</dbReference>